<dbReference type="PANTHER" id="PTHR11019">
    <property type="entry name" value="HTH-TYPE TRANSCRIPTIONAL REGULATOR NIMR"/>
    <property type="match status" value="1"/>
</dbReference>
<dbReference type="InterPro" id="IPR014710">
    <property type="entry name" value="RmlC-like_jellyroll"/>
</dbReference>
<accession>A0A5S9NT52</accession>
<dbReference type="Gene3D" id="1.10.10.60">
    <property type="entry name" value="Homeodomain-like"/>
    <property type="match status" value="2"/>
</dbReference>
<dbReference type="GO" id="GO:0003700">
    <property type="term" value="F:DNA-binding transcription factor activity"/>
    <property type="evidence" value="ECO:0007669"/>
    <property type="project" value="InterPro"/>
</dbReference>
<protein>
    <submittedName>
        <fullName evidence="6">HTH-type transcriptional regulator NimR</fullName>
    </submittedName>
</protein>
<dbReference type="Pfam" id="PF02311">
    <property type="entry name" value="AraC_binding"/>
    <property type="match status" value="1"/>
</dbReference>
<feature type="domain" description="HTH araC/xylS-type" evidence="5">
    <location>
        <begin position="160"/>
        <end position="257"/>
    </location>
</feature>
<dbReference type="InterPro" id="IPR011051">
    <property type="entry name" value="RmlC_Cupin_sf"/>
</dbReference>
<reference evidence="6 7" key="1">
    <citation type="submission" date="2019-11" db="EMBL/GenBank/DDBJ databases">
        <authorList>
            <person name="Holert J."/>
        </authorList>
    </citation>
    <scope>NUCLEOTIDE SEQUENCE [LARGE SCALE GENOMIC DNA]</scope>
    <source>
        <strain evidence="6">BC5_2</strain>
    </source>
</reference>
<dbReference type="InterPro" id="IPR018062">
    <property type="entry name" value="HTH_AraC-typ_CS"/>
</dbReference>
<dbReference type="OrthoDB" id="5949386at2"/>
<proteinExistence type="predicted"/>
<dbReference type="GO" id="GO:0043565">
    <property type="term" value="F:sequence-specific DNA binding"/>
    <property type="evidence" value="ECO:0007669"/>
    <property type="project" value="InterPro"/>
</dbReference>
<organism evidence="6 7">
    <name type="scientific">BD1-7 clade bacterium</name>
    <dbReference type="NCBI Taxonomy" id="2029982"/>
    <lineage>
        <taxon>Bacteria</taxon>
        <taxon>Pseudomonadati</taxon>
        <taxon>Pseudomonadota</taxon>
        <taxon>Gammaproteobacteria</taxon>
        <taxon>Cellvibrionales</taxon>
        <taxon>Spongiibacteraceae</taxon>
        <taxon>BD1-7 clade</taxon>
    </lineage>
</organism>
<dbReference type="InterPro" id="IPR003313">
    <property type="entry name" value="AraC-bd"/>
</dbReference>
<dbReference type="Proteomes" id="UP000434580">
    <property type="component" value="Unassembled WGS sequence"/>
</dbReference>
<dbReference type="Pfam" id="PF12833">
    <property type="entry name" value="HTH_18"/>
    <property type="match status" value="1"/>
</dbReference>
<dbReference type="FunFam" id="1.10.10.60:FF:000132">
    <property type="entry name" value="AraC family transcriptional regulator"/>
    <property type="match status" value="1"/>
</dbReference>
<dbReference type="SMART" id="SM00342">
    <property type="entry name" value="HTH_ARAC"/>
    <property type="match status" value="1"/>
</dbReference>
<dbReference type="EMBL" id="CACSII010000003">
    <property type="protein sequence ID" value="CAA0093658.1"/>
    <property type="molecule type" value="Genomic_DNA"/>
</dbReference>
<dbReference type="PROSITE" id="PS01124">
    <property type="entry name" value="HTH_ARAC_FAMILY_2"/>
    <property type="match status" value="1"/>
</dbReference>
<dbReference type="SUPFAM" id="SSF46689">
    <property type="entry name" value="Homeodomain-like"/>
    <property type="match status" value="1"/>
</dbReference>
<evidence type="ECO:0000313" key="6">
    <source>
        <dbReference type="EMBL" id="CAA0093658.1"/>
    </source>
</evidence>
<dbReference type="SUPFAM" id="SSF51182">
    <property type="entry name" value="RmlC-like cupins"/>
    <property type="match status" value="1"/>
</dbReference>
<evidence type="ECO:0000256" key="1">
    <source>
        <dbReference type="ARBA" id="ARBA00022491"/>
    </source>
</evidence>
<keyword evidence="4" id="KW-0804">Transcription</keyword>
<dbReference type="Gene3D" id="2.60.120.10">
    <property type="entry name" value="Jelly Rolls"/>
    <property type="match status" value="1"/>
</dbReference>
<keyword evidence="3" id="KW-0238">DNA-binding</keyword>
<evidence type="ECO:0000313" key="7">
    <source>
        <dbReference type="Proteomes" id="UP000434580"/>
    </source>
</evidence>
<dbReference type="InterPro" id="IPR018060">
    <property type="entry name" value="HTH_AraC"/>
</dbReference>
<dbReference type="CDD" id="cd06124">
    <property type="entry name" value="cupin_NimR-like_N"/>
    <property type="match status" value="1"/>
</dbReference>
<keyword evidence="1" id="KW-0678">Repressor</keyword>
<evidence type="ECO:0000256" key="2">
    <source>
        <dbReference type="ARBA" id="ARBA00023015"/>
    </source>
</evidence>
<sequence>MTSNNPALTSLEASSQPLVTFERSLCEGEVLAQHSHRRAQLVYAKQGLMQVVTQSHRYWIPPQRAVWMPAEAVHAIEALSPLDMCNLYIETSHMTMASSRIHVLQVTPLLTQLIQTMMTYGNDYSENSKASRFAAVIMDQITEQPVADLALPLPSDRRLQKIVDALMLAPNNNQSLDAWAAQVGASTRTLSRLFSEETGMTFSQWRQQRRLCHALELLDADTDMGFISDALGYESQSAFSAMFRRATGVSPGQYRRELVSTGG</sequence>
<evidence type="ECO:0000259" key="5">
    <source>
        <dbReference type="PROSITE" id="PS01124"/>
    </source>
</evidence>
<keyword evidence="2" id="KW-0805">Transcription regulation</keyword>
<dbReference type="InterPro" id="IPR009057">
    <property type="entry name" value="Homeodomain-like_sf"/>
</dbReference>
<dbReference type="AlphaFoldDB" id="A0A5S9NT52"/>
<name>A0A5S9NT52_9GAMM</name>
<evidence type="ECO:0000256" key="3">
    <source>
        <dbReference type="ARBA" id="ARBA00023125"/>
    </source>
</evidence>
<gene>
    <name evidence="6" type="primary">nimR_2</name>
    <name evidence="6" type="ORF">DPBNPPHM_03113</name>
</gene>
<dbReference type="PANTHER" id="PTHR11019:SF199">
    <property type="entry name" value="HTH-TYPE TRANSCRIPTIONAL REGULATOR NIMR"/>
    <property type="match status" value="1"/>
</dbReference>
<evidence type="ECO:0000256" key="4">
    <source>
        <dbReference type="ARBA" id="ARBA00023163"/>
    </source>
</evidence>
<dbReference type="PROSITE" id="PS00041">
    <property type="entry name" value="HTH_ARAC_FAMILY_1"/>
    <property type="match status" value="1"/>
</dbReference>